<dbReference type="CDD" id="cd00093">
    <property type="entry name" value="HTH_XRE"/>
    <property type="match status" value="1"/>
</dbReference>
<dbReference type="EMBL" id="QGTW01000016">
    <property type="protein sequence ID" value="PWW20202.1"/>
    <property type="molecule type" value="Genomic_DNA"/>
</dbReference>
<dbReference type="GO" id="GO:0003677">
    <property type="term" value="F:DNA binding"/>
    <property type="evidence" value="ECO:0007669"/>
    <property type="project" value="InterPro"/>
</dbReference>
<dbReference type="RefSeq" id="WP_110067101.1">
    <property type="nucleotide sequence ID" value="NZ_QGTW01000016.1"/>
</dbReference>
<dbReference type="PROSITE" id="PS50943">
    <property type="entry name" value="HTH_CROC1"/>
    <property type="match status" value="1"/>
</dbReference>
<name>A0A2V2ZKM4_9BACI</name>
<dbReference type="AlphaFoldDB" id="A0A2V2ZKM4"/>
<evidence type="ECO:0000313" key="2">
    <source>
        <dbReference type="EMBL" id="PWW20202.1"/>
    </source>
</evidence>
<dbReference type="Pfam" id="PF01381">
    <property type="entry name" value="HTH_3"/>
    <property type="match status" value="1"/>
</dbReference>
<evidence type="ECO:0000313" key="3">
    <source>
        <dbReference type="Proteomes" id="UP000247150"/>
    </source>
</evidence>
<protein>
    <submittedName>
        <fullName evidence="2">Helix-turn-helix protein</fullName>
    </submittedName>
</protein>
<dbReference type="InterPro" id="IPR001387">
    <property type="entry name" value="Cro/C1-type_HTH"/>
</dbReference>
<dbReference type="Gene3D" id="1.10.260.40">
    <property type="entry name" value="lambda repressor-like DNA-binding domains"/>
    <property type="match status" value="1"/>
</dbReference>
<dbReference type="InterPro" id="IPR010982">
    <property type="entry name" value="Lambda_DNA-bd_dom_sf"/>
</dbReference>
<feature type="domain" description="HTH cro/C1-type" evidence="1">
    <location>
        <begin position="32"/>
        <end position="66"/>
    </location>
</feature>
<dbReference type="OrthoDB" id="2612592at2"/>
<reference evidence="2 3" key="1">
    <citation type="submission" date="2018-05" db="EMBL/GenBank/DDBJ databases">
        <title>Freshwater and sediment microbial communities from various areas in North America, analyzing microbe dynamics in response to fracking.</title>
        <authorList>
            <person name="Lamendella R."/>
        </authorList>
    </citation>
    <scope>NUCLEOTIDE SEQUENCE [LARGE SCALE GENOMIC DNA]</scope>
    <source>
        <strain evidence="2 3">15_TX</strain>
    </source>
</reference>
<gene>
    <name evidence="2" type="ORF">DFO73_11616</name>
</gene>
<comment type="caution">
    <text evidence="2">The sequence shown here is derived from an EMBL/GenBank/DDBJ whole genome shotgun (WGS) entry which is preliminary data.</text>
</comment>
<organism evidence="2 3">
    <name type="scientific">Cytobacillus oceanisediminis</name>
    <dbReference type="NCBI Taxonomy" id="665099"/>
    <lineage>
        <taxon>Bacteria</taxon>
        <taxon>Bacillati</taxon>
        <taxon>Bacillota</taxon>
        <taxon>Bacilli</taxon>
        <taxon>Bacillales</taxon>
        <taxon>Bacillaceae</taxon>
        <taxon>Cytobacillus</taxon>
    </lineage>
</organism>
<dbReference type="SUPFAM" id="SSF47413">
    <property type="entry name" value="lambda repressor-like DNA-binding domains"/>
    <property type="match status" value="1"/>
</dbReference>
<dbReference type="Proteomes" id="UP000247150">
    <property type="component" value="Unassembled WGS sequence"/>
</dbReference>
<evidence type="ECO:0000259" key="1">
    <source>
        <dbReference type="PROSITE" id="PS50943"/>
    </source>
</evidence>
<sequence>MITPEERESLMRAMEIKHVLVECDGLPLHRCLKIKRVHDNFTQIELAAILGMGASTLSEVEKGKRRVPYKYRQRVENYLYHEMYHDKQFVGEIEQ</sequence>
<accession>A0A2V2ZKM4</accession>
<proteinExistence type="predicted"/>